<evidence type="ECO:0000313" key="1">
    <source>
        <dbReference type="EMBL" id="NNM74399.1"/>
    </source>
</evidence>
<proteinExistence type="predicted"/>
<reference evidence="1 2" key="1">
    <citation type="submission" date="2020-04" db="EMBL/GenBank/DDBJ databases">
        <title>Enterovirga sp. isolate from soil.</title>
        <authorList>
            <person name="Chea S."/>
            <person name="Kim D.-U."/>
        </authorList>
    </citation>
    <scope>NUCLEOTIDE SEQUENCE [LARGE SCALE GENOMIC DNA]</scope>
    <source>
        <strain evidence="1 2">DB1703</strain>
    </source>
</reference>
<comment type="caution">
    <text evidence="1">The sequence shown here is derived from an EMBL/GenBank/DDBJ whole genome shotgun (WGS) entry which is preliminary data.</text>
</comment>
<dbReference type="RefSeq" id="WP_171219835.1">
    <property type="nucleotide sequence ID" value="NZ_JABEPP010000005.1"/>
</dbReference>
<dbReference type="Pfam" id="PF10098">
    <property type="entry name" value="DUF2336"/>
    <property type="match status" value="1"/>
</dbReference>
<sequence>MTGAANLIADVEGTIAQRSGPARERTLAKITDLLARDADRLDGEQIALFDHVLGCFTPQVPAAARADLAERLADLVNAPPNVTRTLAFDEDIVVAQPILSRSSQLSDQDLVEIAVTRGSQHMTAICERRHVSELVTDILITHGDDKVWRAIAANAGARFSPLGKSELLDRSRGDEALQDILGSRDDLTDQDMQRLVAIAREAAKARLAISLEPPKTRPAAPCPAPAPAGLDYARAQKALRAMSEKRPVSEADIVAFARKDQAAEAIAVISLLAVLPIPTVERVFRERDDEMLLVIGKANNWSWRTVRALVGMRDPLLPEPSARPLEPTFDAISASAARRALQALAHADHGAGLRAVRNALRPDGT</sequence>
<dbReference type="EMBL" id="JABEPP010000005">
    <property type="protein sequence ID" value="NNM74399.1"/>
    <property type="molecule type" value="Genomic_DNA"/>
</dbReference>
<dbReference type="AlphaFoldDB" id="A0A849IDA1"/>
<accession>A0A849IDA1</accession>
<organism evidence="1 2">
    <name type="scientific">Enterovirga aerilata</name>
    <dbReference type="NCBI Taxonomy" id="2730920"/>
    <lineage>
        <taxon>Bacteria</taxon>
        <taxon>Pseudomonadati</taxon>
        <taxon>Pseudomonadota</taxon>
        <taxon>Alphaproteobacteria</taxon>
        <taxon>Hyphomicrobiales</taxon>
        <taxon>Methylobacteriaceae</taxon>
        <taxon>Enterovirga</taxon>
    </lineage>
</organism>
<evidence type="ECO:0000313" key="2">
    <source>
        <dbReference type="Proteomes" id="UP000564885"/>
    </source>
</evidence>
<gene>
    <name evidence="1" type="ORF">HJG44_18745</name>
</gene>
<dbReference type="Proteomes" id="UP000564885">
    <property type="component" value="Unassembled WGS sequence"/>
</dbReference>
<keyword evidence="2" id="KW-1185">Reference proteome</keyword>
<protein>
    <submittedName>
        <fullName evidence="1">DUF2336 domain-containing protein</fullName>
    </submittedName>
</protein>
<name>A0A849IDA1_9HYPH</name>
<dbReference type="InterPro" id="IPR019285">
    <property type="entry name" value="DUF2336"/>
</dbReference>